<dbReference type="AlphaFoldDB" id="A0A9P0AQ37"/>
<organism evidence="2 3">
    <name type="scientific">Brassicogethes aeneus</name>
    <name type="common">Rape pollen beetle</name>
    <name type="synonym">Meligethes aeneus</name>
    <dbReference type="NCBI Taxonomy" id="1431903"/>
    <lineage>
        <taxon>Eukaryota</taxon>
        <taxon>Metazoa</taxon>
        <taxon>Ecdysozoa</taxon>
        <taxon>Arthropoda</taxon>
        <taxon>Hexapoda</taxon>
        <taxon>Insecta</taxon>
        <taxon>Pterygota</taxon>
        <taxon>Neoptera</taxon>
        <taxon>Endopterygota</taxon>
        <taxon>Coleoptera</taxon>
        <taxon>Polyphaga</taxon>
        <taxon>Cucujiformia</taxon>
        <taxon>Nitidulidae</taxon>
        <taxon>Meligethinae</taxon>
        <taxon>Brassicogethes</taxon>
    </lineage>
</organism>
<dbReference type="Pfam" id="PF26633">
    <property type="entry name" value="DUF8206"/>
    <property type="match status" value="1"/>
</dbReference>
<evidence type="ECO:0000259" key="1">
    <source>
        <dbReference type="Pfam" id="PF26633"/>
    </source>
</evidence>
<protein>
    <recommendedName>
        <fullName evidence="1">DUF8206 domain-containing protein</fullName>
    </recommendedName>
</protein>
<reference evidence="2" key="1">
    <citation type="submission" date="2021-12" db="EMBL/GenBank/DDBJ databases">
        <authorList>
            <person name="King R."/>
        </authorList>
    </citation>
    <scope>NUCLEOTIDE SEQUENCE</scope>
</reference>
<dbReference type="Gene3D" id="3.40.50.300">
    <property type="entry name" value="P-loop containing nucleotide triphosphate hydrolases"/>
    <property type="match status" value="1"/>
</dbReference>
<dbReference type="PANTHER" id="PTHR32046:SF11">
    <property type="entry name" value="IMMUNE-ASSOCIATED NUCLEOTIDE-BINDING PROTEIN 10-LIKE"/>
    <property type="match status" value="1"/>
</dbReference>
<dbReference type="Proteomes" id="UP001154078">
    <property type="component" value="Chromosome 1"/>
</dbReference>
<name>A0A9P0AQ37_BRAAE</name>
<accession>A0A9P0AQ37</accession>
<evidence type="ECO:0000313" key="2">
    <source>
        <dbReference type="EMBL" id="CAH0545943.1"/>
    </source>
</evidence>
<evidence type="ECO:0000313" key="3">
    <source>
        <dbReference type="Proteomes" id="UP001154078"/>
    </source>
</evidence>
<keyword evidence="3" id="KW-1185">Reference proteome</keyword>
<dbReference type="EMBL" id="OV121132">
    <property type="protein sequence ID" value="CAH0545943.1"/>
    <property type="molecule type" value="Genomic_DNA"/>
</dbReference>
<dbReference type="CDD" id="cd00882">
    <property type="entry name" value="Ras_like_GTPase"/>
    <property type="match status" value="1"/>
</dbReference>
<dbReference type="OrthoDB" id="2386367at2759"/>
<sequence length="704" mass="81073">MSDLFVKMSLCNYQPTNVNILMVGEIASGKSTLINALANYLSFRDFNLALKLRRPVILAPTAYNVADRMGTRFVVTAGNVLNPFVTHKGVSATQDFRTYSFQIWNGLVTIRIIDTPGLGDFRGPAEDNKTIENILNYIGKRFELHAICFVLKPLTKPLHPSMLNYMKALILNLNPKVTSNFVFAFTHTRESFYSMGHSEGFMSEAFDLLEKWFPGAKVPFRDNVFCFENEPFIQLITNKNYIVLRDEVGQLNSESWTISCNQAWKFIHYIVGNYATAPLTPFEMLEKTTINDVRRILNILTQPLVDNAQYLIINIALLLSHRIKLTKEKLDVKEARPLFEVPTIKMKMDSTVYPVVLCASLDCVSKIQVDDVQILFPKTICESPNNLSDNRRRIIGDEELVKCRLFDRNTGKCIKCNCSCNFHMYSYYLNEFYRKDASFTFKIEKITSKKVIKEEVDILVLKIDERIASFKEELTDIAIAAAEFTFFLKTTSVRDFNDSFRDYINYLIAREDMQNIKQTSEVSNYLRKTLQLYDQVLTAYEKNNVYKQKNLRTLNESERLLESVNTVINKVFNLELCGQYLTKLFNIQIMSRENEFRTTVHYKKNVVETQKILQRFPSESLFMSHSNTPSDYYKPWCGSPVPYLSDNSIEAKHNFINQLLDLSIGEQVMDASTSNVSYPQAPTKESVASLATVGETYNLRRIHT</sequence>
<dbReference type="InterPro" id="IPR058519">
    <property type="entry name" value="DUF8206"/>
</dbReference>
<dbReference type="SUPFAM" id="SSF52540">
    <property type="entry name" value="P-loop containing nucleoside triphosphate hydrolases"/>
    <property type="match status" value="1"/>
</dbReference>
<feature type="domain" description="DUF8206" evidence="1">
    <location>
        <begin position="353"/>
        <end position="428"/>
    </location>
</feature>
<proteinExistence type="predicted"/>
<gene>
    <name evidence="2" type="ORF">MELIAE_LOCUS214</name>
</gene>
<dbReference type="InterPro" id="IPR027417">
    <property type="entry name" value="P-loop_NTPase"/>
</dbReference>
<dbReference type="PANTHER" id="PTHR32046">
    <property type="entry name" value="G DOMAIN-CONTAINING PROTEIN"/>
    <property type="match status" value="1"/>
</dbReference>